<gene>
    <name evidence="2" type="ORF">QRX50_11035</name>
</gene>
<evidence type="ECO:0000313" key="3">
    <source>
        <dbReference type="Proteomes" id="UP001236014"/>
    </source>
</evidence>
<keyword evidence="3" id="KW-1185">Reference proteome</keyword>
<feature type="domain" description="VOC" evidence="1">
    <location>
        <begin position="2"/>
        <end position="152"/>
    </location>
</feature>
<dbReference type="Gene3D" id="3.10.180.10">
    <property type="entry name" value="2,3-Dihydroxybiphenyl 1,2-Dioxygenase, domain 1"/>
    <property type="match status" value="1"/>
</dbReference>
<proteinExistence type="predicted"/>
<dbReference type="Pfam" id="PF13468">
    <property type="entry name" value="Glyoxalase_3"/>
    <property type="match status" value="1"/>
</dbReference>
<dbReference type="RefSeq" id="WP_285971853.1">
    <property type="nucleotide sequence ID" value="NZ_CP127294.1"/>
</dbReference>
<dbReference type="KEGG" id="acab:QRX50_11035"/>
<dbReference type="Proteomes" id="UP001236014">
    <property type="component" value="Chromosome"/>
</dbReference>
<dbReference type="InterPro" id="IPR029068">
    <property type="entry name" value="Glyas_Bleomycin-R_OHBP_Dase"/>
</dbReference>
<dbReference type="InterPro" id="IPR037523">
    <property type="entry name" value="VOC_core"/>
</dbReference>
<dbReference type="PROSITE" id="PS51819">
    <property type="entry name" value="VOC"/>
    <property type="match status" value="1"/>
</dbReference>
<dbReference type="EMBL" id="CP127294">
    <property type="protein sequence ID" value="WIX81251.1"/>
    <property type="molecule type" value="Genomic_DNA"/>
</dbReference>
<name>A0A9Y2MWK0_9PSEU</name>
<dbReference type="InterPro" id="IPR025870">
    <property type="entry name" value="Glyoxalase-like_dom"/>
</dbReference>
<evidence type="ECO:0000259" key="1">
    <source>
        <dbReference type="PROSITE" id="PS51819"/>
    </source>
</evidence>
<accession>A0A9Y2MWK0</accession>
<sequence length="283" mass="30599">MNLDHTVFLAQRYERVWQLYEQLGFTLSPPSRHFAAGTSGSEPTLGCTANRCAYFGDSFVELIGIVDAKAGDPWHVLPIVARGDGLHGVSFGVPDTEAAERRLREAGLSKSGVLSLQRDVDTPEGPRTARFRSVHLLRDRTPEGILHTAEHLTPEYVFQPQFLSHANTAKGLDSVQLVVADADLSAYTRRYEQILGQKPANNSFAMGTGRLDLVPVTRLDDVLPGEQAPRLPYFAAQTVAVETLTPARKLAADAGLPTVDLRGGGFFVPAAHAGGAAIAFVER</sequence>
<organism evidence="2 3">
    <name type="scientific">Amycolatopsis carbonis</name>
    <dbReference type="NCBI Taxonomy" id="715471"/>
    <lineage>
        <taxon>Bacteria</taxon>
        <taxon>Bacillati</taxon>
        <taxon>Actinomycetota</taxon>
        <taxon>Actinomycetes</taxon>
        <taxon>Pseudonocardiales</taxon>
        <taxon>Pseudonocardiaceae</taxon>
        <taxon>Amycolatopsis</taxon>
    </lineage>
</organism>
<dbReference type="SUPFAM" id="SSF54593">
    <property type="entry name" value="Glyoxalase/Bleomycin resistance protein/Dihydroxybiphenyl dioxygenase"/>
    <property type="match status" value="1"/>
</dbReference>
<protein>
    <submittedName>
        <fullName evidence="2">VOC family protein</fullName>
    </submittedName>
</protein>
<dbReference type="AlphaFoldDB" id="A0A9Y2MWK0"/>
<evidence type="ECO:0000313" key="2">
    <source>
        <dbReference type="EMBL" id="WIX81251.1"/>
    </source>
</evidence>
<reference evidence="2 3" key="1">
    <citation type="submission" date="2023-06" db="EMBL/GenBank/DDBJ databases">
        <authorList>
            <person name="Oyuntsetseg B."/>
            <person name="Kim S.B."/>
        </authorList>
    </citation>
    <scope>NUCLEOTIDE SEQUENCE [LARGE SCALE GENOMIC DNA]</scope>
    <source>
        <strain evidence="2 3">2-15</strain>
    </source>
</reference>